<organism evidence="2">
    <name type="scientific">marine sediment metagenome</name>
    <dbReference type="NCBI Taxonomy" id="412755"/>
    <lineage>
        <taxon>unclassified sequences</taxon>
        <taxon>metagenomes</taxon>
        <taxon>ecological metagenomes</taxon>
    </lineage>
</organism>
<feature type="compositionally biased region" description="Acidic residues" evidence="1">
    <location>
        <begin position="434"/>
        <end position="443"/>
    </location>
</feature>
<proteinExistence type="predicted"/>
<feature type="region of interest" description="Disordered" evidence="1">
    <location>
        <begin position="434"/>
        <end position="456"/>
    </location>
</feature>
<accession>A0A0F9KF23</accession>
<protein>
    <recommendedName>
        <fullName evidence="3">Portal protein</fullName>
    </recommendedName>
</protein>
<dbReference type="InterPro" id="IPR009279">
    <property type="entry name" value="Portal_Mu"/>
</dbReference>
<name>A0A0F9KF23_9ZZZZ</name>
<dbReference type="AlphaFoldDB" id="A0A0F9KF23"/>
<evidence type="ECO:0008006" key="3">
    <source>
        <dbReference type="Google" id="ProtNLM"/>
    </source>
</evidence>
<dbReference type="Pfam" id="PF06074">
    <property type="entry name" value="Portal_Mu"/>
    <property type="match status" value="1"/>
</dbReference>
<gene>
    <name evidence="2" type="ORF">LCGC14_1412000</name>
</gene>
<comment type="caution">
    <text evidence="2">The sequence shown here is derived from an EMBL/GenBank/DDBJ whole genome shotgun (WGS) entry which is preliminary data.</text>
</comment>
<dbReference type="EMBL" id="LAZR01009325">
    <property type="protein sequence ID" value="KKM73281.1"/>
    <property type="molecule type" value="Genomic_DNA"/>
</dbReference>
<evidence type="ECO:0000313" key="2">
    <source>
        <dbReference type="EMBL" id="KKM73281.1"/>
    </source>
</evidence>
<feature type="non-terminal residue" evidence="2">
    <location>
        <position position="1"/>
    </location>
</feature>
<evidence type="ECO:0000256" key="1">
    <source>
        <dbReference type="SAM" id="MobiDB-lite"/>
    </source>
</evidence>
<sequence length="456" mass="51101">VVDIRSLAITELDRRAVKSEARAKSLESETLRTARPGPEIGSTGLKVFGGIITEEHNTAWAPPDLYTTVDKMRKGDGTVASILLAITLPILATEIHIDAKNLDGSKPDDIVEEAAEFIRYNLFSGEAMTRDWPSMLREAMLFLAYGHYTFEKVFQELTRGRWDGAVAWRKMAPRHPRTITEWNVDRHGDLVNVRQQVMESDDPTDVVIPIDKMLVFTNQPEAGNPLGVSSLRPAYKHWKYKDGFYAVQAIAIERQGAGVPYAKYPAGTLDPEKDKAEEMLQNIQAHEQSYFTFEDDWDVGFMDMGSASVLNPRDAIEHHDSQLAKSVLAGFMQLPQDGKGSFALSSDQSGFFNHALNEVARTVASVWNQAIPQLLDMNYDNLPAYPRLRFDRVGHISVDKILDHVAQLADKGVLTSDLDLENRVRDMLNYPPVTEEDFEEAREPEEPKVVVSGGDE</sequence>
<reference evidence="2" key="1">
    <citation type="journal article" date="2015" name="Nature">
        <title>Complex archaea that bridge the gap between prokaryotes and eukaryotes.</title>
        <authorList>
            <person name="Spang A."/>
            <person name="Saw J.H."/>
            <person name="Jorgensen S.L."/>
            <person name="Zaremba-Niedzwiedzka K."/>
            <person name="Martijn J."/>
            <person name="Lind A.E."/>
            <person name="van Eijk R."/>
            <person name="Schleper C."/>
            <person name="Guy L."/>
            <person name="Ettema T.J."/>
        </authorList>
    </citation>
    <scope>NUCLEOTIDE SEQUENCE</scope>
</reference>